<evidence type="ECO:0000256" key="6">
    <source>
        <dbReference type="SAM" id="MobiDB-lite"/>
    </source>
</evidence>
<dbReference type="InterPro" id="IPR047939">
    <property type="entry name" value="BREX_1_PglX"/>
</dbReference>
<dbReference type="NCBIfam" id="NF033452">
    <property type="entry name" value="BREX_1_MTaseX"/>
    <property type="match status" value="1"/>
</dbReference>
<protein>
    <recommendedName>
        <fullName evidence="1">site-specific DNA-methyltransferase (adenine-specific)</fullName>
        <ecNumber evidence="1">2.1.1.72</ecNumber>
    </recommendedName>
</protein>
<evidence type="ECO:0000313" key="9">
    <source>
        <dbReference type="Proteomes" id="UP000290365"/>
    </source>
</evidence>
<evidence type="ECO:0000259" key="7">
    <source>
        <dbReference type="Pfam" id="PF07669"/>
    </source>
</evidence>
<dbReference type="EC" id="2.1.1.72" evidence="1"/>
<dbReference type="Pfam" id="PF07669">
    <property type="entry name" value="Eco57I"/>
    <property type="match status" value="1"/>
</dbReference>
<dbReference type="InterPro" id="IPR029063">
    <property type="entry name" value="SAM-dependent_MTases_sf"/>
</dbReference>
<dbReference type="PANTHER" id="PTHR33841">
    <property type="entry name" value="DNA METHYLTRANSFERASE YEEA-RELATED"/>
    <property type="match status" value="1"/>
</dbReference>
<dbReference type="REBASE" id="301023">
    <property type="entry name" value="KbaG2ORF45335P"/>
</dbReference>
<dbReference type="OrthoDB" id="137015at2"/>
<dbReference type="GO" id="GO:0006304">
    <property type="term" value="P:DNA modification"/>
    <property type="evidence" value="ECO:0007669"/>
    <property type="project" value="InterPro"/>
</dbReference>
<organism evidence="8 9">
    <name type="scientific">Ktedonosporobacter rubrisoli</name>
    <dbReference type="NCBI Taxonomy" id="2509675"/>
    <lineage>
        <taxon>Bacteria</taxon>
        <taxon>Bacillati</taxon>
        <taxon>Chloroflexota</taxon>
        <taxon>Ktedonobacteria</taxon>
        <taxon>Ktedonobacterales</taxon>
        <taxon>Ktedonosporobacteraceae</taxon>
        <taxon>Ktedonosporobacter</taxon>
    </lineage>
</organism>
<dbReference type="SUPFAM" id="SSF53335">
    <property type="entry name" value="S-adenosyl-L-methionine-dependent methyltransferases"/>
    <property type="match status" value="1"/>
</dbReference>
<dbReference type="GO" id="GO:0032259">
    <property type="term" value="P:methylation"/>
    <property type="evidence" value="ECO:0007669"/>
    <property type="project" value="UniProtKB-KW"/>
</dbReference>
<dbReference type="GO" id="GO:0009007">
    <property type="term" value="F:site-specific DNA-methyltransferase (adenine-specific) activity"/>
    <property type="evidence" value="ECO:0007669"/>
    <property type="project" value="UniProtKB-EC"/>
</dbReference>
<feature type="domain" description="Type II methyltransferase M.TaqI-like" evidence="7">
    <location>
        <begin position="346"/>
        <end position="604"/>
    </location>
</feature>
<feature type="compositionally biased region" description="Acidic residues" evidence="6">
    <location>
        <begin position="1032"/>
        <end position="1046"/>
    </location>
</feature>
<keyword evidence="2 8" id="KW-0489">Methyltransferase</keyword>
<dbReference type="PRINTS" id="PR00507">
    <property type="entry name" value="N12N6MTFRASE"/>
</dbReference>
<dbReference type="InterPro" id="IPR011639">
    <property type="entry name" value="MethylTrfase_TaqI-like_dom"/>
</dbReference>
<evidence type="ECO:0000256" key="5">
    <source>
        <dbReference type="ARBA" id="ARBA00047942"/>
    </source>
</evidence>
<keyword evidence="3 8" id="KW-0808">Transferase</keyword>
<evidence type="ECO:0000256" key="1">
    <source>
        <dbReference type="ARBA" id="ARBA00011900"/>
    </source>
</evidence>
<evidence type="ECO:0000313" key="8">
    <source>
        <dbReference type="EMBL" id="QBD82807.1"/>
    </source>
</evidence>
<dbReference type="Gene3D" id="3.40.50.150">
    <property type="entry name" value="Vaccinia Virus protein VP39"/>
    <property type="match status" value="2"/>
</dbReference>
<feature type="compositionally biased region" description="Basic and acidic residues" evidence="6">
    <location>
        <begin position="1439"/>
        <end position="1449"/>
    </location>
</feature>
<accession>A0A4P6K3H0</accession>
<evidence type="ECO:0000256" key="4">
    <source>
        <dbReference type="ARBA" id="ARBA00022691"/>
    </source>
</evidence>
<keyword evidence="9" id="KW-1185">Reference proteome</keyword>
<dbReference type="KEGG" id="kbs:EPA93_45335"/>
<dbReference type="EMBL" id="CP035758">
    <property type="protein sequence ID" value="QBD82807.1"/>
    <property type="molecule type" value="Genomic_DNA"/>
</dbReference>
<dbReference type="PROSITE" id="PS00092">
    <property type="entry name" value="N6_MTASE"/>
    <property type="match status" value="1"/>
</dbReference>
<dbReference type="RefSeq" id="WP_129893876.1">
    <property type="nucleotide sequence ID" value="NZ_CP035758.1"/>
</dbReference>
<comment type="catalytic activity">
    <reaction evidence="5">
        <text>a 2'-deoxyadenosine in DNA + S-adenosyl-L-methionine = an N(6)-methyl-2'-deoxyadenosine in DNA + S-adenosyl-L-homocysteine + H(+)</text>
        <dbReference type="Rhea" id="RHEA:15197"/>
        <dbReference type="Rhea" id="RHEA-COMP:12418"/>
        <dbReference type="Rhea" id="RHEA-COMP:12419"/>
        <dbReference type="ChEBI" id="CHEBI:15378"/>
        <dbReference type="ChEBI" id="CHEBI:57856"/>
        <dbReference type="ChEBI" id="CHEBI:59789"/>
        <dbReference type="ChEBI" id="CHEBI:90615"/>
        <dbReference type="ChEBI" id="CHEBI:90616"/>
        <dbReference type="EC" id="2.1.1.72"/>
    </reaction>
</comment>
<dbReference type="Proteomes" id="UP000290365">
    <property type="component" value="Chromosome"/>
</dbReference>
<feature type="region of interest" description="Disordered" evidence="6">
    <location>
        <begin position="1429"/>
        <end position="1449"/>
    </location>
</feature>
<gene>
    <name evidence="8" type="primary">pglX</name>
    <name evidence="8" type="ORF">EPA93_45335</name>
</gene>
<dbReference type="InterPro" id="IPR050953">
    <property type="entry name" value="N4_N6_ade-DNA_methylase"/>
</dbReference>
<name>A0A4P6K3H0_KTERU</name>
<feature type="region of interest" description="Disordered" evidence="6">
    <location>
        <begin position="1032"/>
        <end position="1051"/>
    </location>
</feature>
<dbReference type="InterPro" id="IPR002052">
    <property type="entry name" value="DNA_methylase_N6_adenine_CS"/>
</dbReference>
<dbReference type="PANTHER" id="PTHR33841:SF1">
    <property type="entry name" value="DNA METHYLTRANSFERASE A"/>
    <property type="match status" value="1"/>
</dbReference>
<reference evidence="8 9" key="1">
    <citation type="submission" date="2019-01" db="EMBL/GenBank/DDBJ databases">
        <title>Ktedonosporobacter rubrisoli SCAWS-G2.</title>
        <authorList>
            <person name="Huang Y."/>
            <person name="Yan B."/>
        </authorList>
    </citation>
    <scope>NUCLEOTIDE SEQUENCE [LARGE SCALE GENOMIC DNA]</scope>
    <source>
        <strain evidence="8 9">SCAWS-G2</strain>
    </source>
</reference>
<dbReference type="GO" id="GO:0003676">
    <property type="term" value="F:nucleic acid binding"/>
    <property type="evidence" value="ECO:0007669"/>
    <property type="project" value="InterPro"/>
</dbReference>
<sequence>MQKRYKDLLRTLVRELRHKLVGTFATAESQAERGNLDRELERLGIAPNGIIKPIELLPDAQPHERYAYHVVTEQLTPLPLSQRPAVRAEIVERAAYTWINRLFALRTMEVRGLIDTTLRAEEVYGDISEKLYILRETEPERARGEDGGWWAVIEDACQEQAQALPGLFALDDPVGALHPSPGMLVQCVSLVGGKLSDFTPEESDATFADPDAIGWAYQFYQEEGKASIDAKCKRGGKVATRAELAAKTQLFTEPYMVQWLLQNSLGRSYHEAFPHSALPEAWPYYVRPEQLDKTSQRTLASLTLLDPCMGSGHFLRAAFDMFVAMYREQFPEWSAQQIADRILSHHLHGIDLDPRTVQLTALTLYLRACELIRDERQQQYLPGAGSYVPPELHLATTPTNLNKGALQRHLERHPEDILFRPLIEEIFAGLEQAEILGSLLRPREYLEHAITSFQKLPPITQPGLFEQEMDAFRGEIVKMAKKDPKRLKELALQRVIESFKSEEHNVDDVAAMLFGREAVQGVRLLQLLDRQYAVVVTNPPYLGSQYMDVALKKYVEKHYTSGRGDLYAAFILRCRELCQPAARVAMVTMQGWMFSRRYAELRAVPQEKLATYTRERKFTGLLRATSIETLAHLGTNAFEEIGGEVVQSTMFVFLEKVPSDKHNLFALRVVGLKSPVEKQNSLKDDKAAPYSIAQKETLSILESPLVYWLQPQFYTLLKSKHLLCDIGEVRQGLSTADARRFTRCFWENIQPSSSSNDLRSSIRWFPYVKGGGYRKWCGLEWLTVDWEHNGSRIKAIPQSYVRSQEFYFKLGLTYTIMAQGSFATRLIEEVIFGDMGSSIFLQGNKSPYSILALTSTHIASYLLRVTTQSLKFREGYVANLPLPENLNFEATEINGRVCFAFKNLLISQDPIESNYHSTLFSHKSNNIQAILHTIEGFNEHMIINCYKLSEHAIYILFAETGAPAGWYPLIIGYDTLPALPDDLDLPPLPQELFDYLAQHKRISSNSDELIRIKANLRALYEAGPGAKKVELEEGNEMGEDGEETDESVPGAHIPIPTETFLEELSVKMQLHPISVYWLLEELCAEGVRCKPEELRMLEDRLSVLILRLLGHRWPRQIETGEQVPAWAERSGVIPLVGGTGRTTLAERLRRRLQEEDGDLGAQQMERLLEELTSLSLEEWLRRRFFVRHVSQFKHRPVAWHLASAPVKNNGNGKKRRGGNQRKPAFECLLYACTASLHTLASIRGEFVEPLIRAERSRIERERAATQEGQLVGDEGESVMASERLRELEAFAEMLRLIEEQGFACTELDALLAQELLDRWSGDGYTVPENQEALLRREQSFRVDINDGVRVNIAPLQLTGVLAAEVLKSADARKAIADRARWRSDERCWVREGKLPRCGWMDEQVPGSARWYELEPQRLAESDKIEQKRLLSLPEEERDEVDREKEEVQP</sequence>
<keyword evidence="4" id="KW-0949">S-adenosyl-L-methionine</keyword>
<proteinExistence type="predicted"/>
<evidence type="ECO:0000256" key="3">
    <source>
        <dbReference type="ARBA" id="ARBA00022679"/>
    </source>
</evidence>
<evidence type="ECO:0000256" key="2">
    <source>
        <dbReference type="ARBA" id="ARBA00022603"/>
    </source>
</evidence>